<dbReference type="RefSeq" id="WP_142932286.1">
    <property type="nucleotide sequence ID" value="NZ_ML660166.1"/>
</dbReference>
<reference evidence="3 4" key="1">
    <citation type="submission" date="2019-07" db="EMBL/GenBank/DDBJ databases">
        <title>Draft genome for Aliikangiella sp. M105.</title>
        <authorList>
            <person name="Wang G."/>
        </authorList>
    </citation>
    <scope>NUCLEOTIDE SEQUENCE [LARGE SCALE GENOMIC DNA]</scope>
    <source>
        <strain evidence="3 4">M105</strain>
    </source>
</reference>
<dbReference type="InterPro" id="IPR035979">
    <property type="entry name" value="RBD_domain_sf"/>
</dbReference>
<dbReference type="GO" id="GO:0003729">
    <property type="term" value="F:mRNA binding"/>
    <property type="evidence" value="ECO:0007669"/>
    <property type="project" value="TreeGrafter"/>
</dbReference>
<evidence type="ECO:0000259" key="2">
    <source>
        <dbReference type="PROSITE" id="PS50102"/>
    </source>
</evidence>
<dbReference type="OrthoDB" id="9798855at2"/>
<protein>
    <submittedName>
        <fullName evidence="3">RNA-binding protein</fullName>
    </submittedName>
</protein>
<dbReference type="Proteomes" id="UP000315439">
    <property type="component" value="Unassembled WGS sequence"/>
</dbReference>
<organism evidence="3 4">
    <name type="scientific">Aliikangiella coralliicola</name>
    <dbReference type="NCBI Taxonomy" id="2592383"/>
    <lineage>
        <taxon>Bacteria</taxon>
        <taxon>Pseudomonadati</taxon>
        <taxon>Pseudomonadota</taxon>
        <taxon>Gammaproteobacteria</taxon>
        <taxon>Oceanospirillales</taxon>
        <taxon>Pleioneaceae</taxon>
        <taxon>Aliikangiella</taxon>
    </lineage>
</organism>
<dbReference type="Gene3D" id="3.30.70.330">
    <property type="match status" value="1"/>
</dbReference>
<evidence type="ECO:0000313" key="3">
    <source>
        <dbReference type="EMBL" id="TQV86363.1"/>
    </source>
</evidence>
<feature type="domain" description="RRM" evidence="2">
    <location>
        <begin position="2"/>
        <end position="79"/>
    </location>
</feature>
<keyword evidence="4" id="KW-1185">Reference proteome</keyword>
<dbReference type="SUPFAM" id="SSF54928">
    <property type="entry name" value="RNA-binding domain, RBD"/>
    <property type="match status" value="1"/>
</dbReference>
<comment type="caution">
    <text evidence="3">The sequence shown here is derived from an EMBL/GenBank/DDBJ whole genome shotgun (WGS) entry which is preliminary data.</text>
</comment>
<sequence length="85" mass="9374">MKKLFVGNLPNSTNEAEVTELFSRFGTVRSIKLVKDIFSGQCKGFGFIEMEGHEARAAIADLNGKDFGGKLIRVGLEGNNKRGRR</sequence>
<dbReference type="PANTHER" id="PTHR48025:SF1">
    <property type="entry name" value="RRM DOMAIN-CONTAINING PROTEIN"/>
    <property type="match status" value="1"/>
</dbReference>
<dbReference type="EMBL" id="VIKS01000010">
    <property type="protein sequence ID" value="TQV86363.1"/>
    <property type="molecule type" value="Genomic_DNA"/>
</dbReference>
<dbReference type="InterPro" id="IPR050502">
    <property type="entry name" value="Euk_RNA-bind_prot"/>
</dbReference>
<dbReference type="AlphaFoldDB" id="A0A545UAC8"/>
<keyword evidence="1" id="KW-0694">RNA-binding</keyword>
<proteinExistence type="predicted"/>
<evidence type="ECO:0000256" key="1">
    <source>
        <dbReference type="ARBA" id="ARBA00022884"/>
    </source>
</evidence>
<dbReference type="Pfam" id="PF00076">
    <property type="entry name" value="RRM_1"/>
    <property type="match status" value="1"/>
</dbReference>
<name>A0A545UAC8_9GAMM</name>
<gene>
    <name evidence="3" type="ORF">FLL46_15690</name>
</gene>
<dbReference type="InterPro" id="IPR012677">
    <property type="entry name" value="Nucleotide-bd_a/b_plait_sf"/>
</dbReference>
<dbReference type="PANTHER" id="PTHR48025">
    <property type="entry name" value="OS02G0815200 PROTEIN"/>
    <property type="match status" value="1"/>
</dbReference>
<accession>A0A545UAC8</accession>
<dbReference type="SMART" id="SM00360">
    <property type="entry name" value="RRM"/>
    <property type="match status" value="1"/>
</dbReference>
<dbReference type="InterPro" id="IPR000504">
    <property type="entry name" value="RRM_dom"/>
</dbReference>
<evidence type="ECO:0000313" key="4">
    <source>
        <dbReference type="Proteomes" id="UP000315439"/>
    </source>
</evidence>
<dbReference type="PROSITE" id="PS50102">
    <property type="entry name" value="RRM"/>
    <property type="match status" value="1"/>
</dbReference>